<dbReference type="GO" id="GO:0005881">
    <property type="term" value="C:cytoplasmic microtubule"/>
    <property type="evidence" value="ECO:0007669"/>
    <property type="project" value="TreeGrafter"/>
</dbReference>
<dbReference type="Proteomes" id="UP001108240">
    <property type="component" value="Unplaced"/>
</dbReference>
<evidence type="ECO:0000256" key="10">
    <source>
        <dbReference type="ARBA" id="ARBA00023306"/>
    </source>
</evidence>
<evidence type="ECO:0000256" key="6">
    <source>
        <dbReference type="ARBA" id="ARBA00022776"/>
    </source>
</evidence>
<feature type="region of interest" description="Disordered" evidence="13">
    <location>
        <begin position="221"/>
        <end position="244"/>
    </location>
</feature>
<evidence type="ECO:0000313" key="15">
    <source>
        <dbReference type="Proteomes" id="UP001108240"/>
    </source>
</evidence>
<evidence type="ECO:0000313" key="14">
    <source>
        <dbReference type="Ensembl" id="ENSCCRP00000149385.1"/>
    </source>
</evidence>
<comment type="caution">
    <text evidence="12">Lacks conserved residue(s) required for the propagation of feature annotation.</text>
</comment>
<dbReference type="AlphaFoldDB" id="A0A9J8B7U4"/>
<proteinExistence type="inferred from homology"/>
<keyword evidence="9 12" id="KW-0472">Membrane</keyword>
<evidence type="ECO:0000256" key="2">
    <source>
        <dbReference type="ARBA" id="ARBA00008573"/>
    </source>
</evidence>
<evidence type="ECO:0000256" key="5">
    <source>
        <dbReference type="ARBA" id="ARBA00022701"/>
    </source>
</evidence>
<comment type="similarity">
    <text evidence="2 12">Belongs to the DP1 family.</text>
</comment>
<evidence type="ECO:0000256" key="8">
    <source>
        <dbReference type="ARBA" id="ARBA00022989"/>
    </source>
</evidence>
<name>A0A9J8B7U4_CYPCA</name>
<keyword evidence="4 12" id="KW-0812">Transmembrane</keyword>
<evidence type="ECO:0000256" key="3">
    <source>
        <dbReference type="ARBA" id="ARBA00022618"/>
    </source>
</evidence>
<dbReference type="GO" id="GO:0051301">
    <property type="term" value="P:cell division"/>
    <property type="evidence" value="ECO:0007669"/>
    <property type="project" value="UniProtKB-KW"/>
</dbReference>
<dbReference type="Ensembl" id="ENSCCRT00000167715.1">
    <property type="protein sequence ID" value="ENSCCRP00000149385.1"/>
    <property type="gene ID" value="ENSCCRG00000037053.2"/>
</dbReference>
<reference evidence="14" key="1">
    <citation type="submission" date="2025-08" db="UniProtKB">
        <authorList>
            <consortium name="Ensembl"/>
        </authorList>
    </citation>
    <scope>IDENTIFICATION</scope>
</reference>
<organism evidence="14 15">
    <name type="scientific">Cyprinus carpio carpio</name>
    <dbReference type="NCBI Taxonomy" id="630221"/>
    <lineage>
        <taxon>Eukaryota</taxon>
        <taxon>Metazoa</taxon>
        <taxon>Chordata</taxon>
        <taxon>Craniata</taxon>
        <taxon>Vertebrata</taxon>
        <taxon>Euteleostomi</taxon>
        <taxon>Actinopterygii</taxon>
        <taxon>Neopterygii</taxon>
        <taxon>Teleostei</taxon>
        <taxon>Ostariophysi</taxon>
        <taxon>Cypriniformes</taxon>
        <taxon>Cyprinidae</taxon>
        <taxon>Cyprininae</taxon>
        <taxon>Cyprinus</taxon>
    </lineage>
</organism>
<evidence type="ECO:0000256" key="1">
    <source>
        <dbReference type="ARBA" id="ARBA00004477"/>
    </source>
</evidence>
<evidence type="ECO:0000256" key="4">
    <source>
        <dbReference type="ARBA" id="ARBA00022692"/>
    </source>
</evidence>
<dbReference type="InterPro" id="IPR004345">
    <property type="entry name" value="TB2_DP1_HVA22"/>
</dbReference>
<feature type="transmembrane region" description="Helical" evidence="12">
    <location>
        <begin position="56"/>
        <end position="79"/>
    </location>
</feature>
<dbReference type="PANTHER" id="PTHR12300">
    <property type="entry name" value="HVA22-LIKE PROTEINS"/>
    <property type="match status" value="1"/>
</dbReference>
<evidence type="ECO:0000256" key="7">
    <source>
        <dbReference type="ARBA" id="ARBA00022824"/>
    </source>
</evidence>
<comment type="subcellular location">
    <subcellularLocation>
        <location evidence="1">Endoplasmic reticulum membrane</location>
        <topology evidence="1">Multi-pass membrane protein</topology>
    </subcellularLocation>
    <subcellularLocation>
        <location evidence="12">Membrane</location>
        <topology evidence="12">Multi-pass membrane protein</topology>
    </subcellularLocation>
</comment>
<comment type="function">
    <text evidence="11">Microtubule-binding protein required to ensure proper cell division and nuclear envelope reassembly by sequestering the endoplasmic reticulum away from chromosomes during mitosis. Probably acts by clearing the endoplasmic reticulum membrane from metaphase chromosomes.</text>
</comment>
<protein>
    <recommendedName>
        <fullName evidence="12">Receptor expression-enhancing protein</fullName>
    </recommendedName>
</protein>
<keyword evidence="15" id="KW-1185">Reference proteome</keyword>
<dbReference type="GO" id="GO:0071786">
    <property type="term" value="P:endoplasmic reticulum tubular network organization"/>
    <property type="evidence" value="ECO:0007669"/>
    <property type="project" value="TreeGrafter"/>
</dbReference>
<keyword evidence="10" id="KW-0131">Cell cycle</keyword>
<keyword evidence="8 12" id="KW-1133">Transmembrane helix</keyword>
<keyword evidence="7" id="KW-0256">Endoplasmic reticulum</keyword>
<evidence type="ECO:0000256" key="12">
    <source>
        <dbReference type="RuleBase" id="RU362006"/>
    </source>
</evidence>
<dbReference type="PANTHER" id="PTHR12300:SF39">
    <property type="entry name" value="RECEPTOR EXPRESSION-ENHANCING PROTEIN 3"/>
    <property type="match status" value="1"/>
</dbReference>
<dbReference type="GO" id="GO:0071782">
    <property type="term" value="C:endoplasmic reticulum tubular network"/>
    <property type="evidence" value="ECO:0007669"/>
    <property type="project" value="TreeGrafter"/>
</dbReference>
<reference evidence="14" key="2">
    <citation type="submission" date="2025-09" db="UniProtKB">
        <authorList>
            <consortium name="Ensembl"/>
        </authorList>
    </citation>
    <scope>IDENTIFICATION</scope>
</reference>
<evidence type="ECO:0000256" key="13">
    <source>
        <dbReference type="SAM" id="MobiDB-lite"/>
    </source>
</evidence>
<dbReference type="GeneTree" id="ENSGT00940000158794"/>
<keyword evidence="5" id="KW-0493">Microtubule</keyword>
<keyword evidence="6" id="KW-0498">Mitosis</keyword>
<evidence type="ECO:0000256" key="9">
    <source>
        <dbReference type="ARBA" id="ARBA00023136"/>
    </source>
</evidence>
<keyword evidence="3" id="KW-0132">Cell division</keyword>
<accession>A0A9J8B7U4</accession>
<evidence type="ECO:0000256" key="11">
    <source>
        <dbReference type="ARBA" id="ARBA00037282"/>
    </source>
</evidence>
<dbReference type="GO" id="GO:0005789">
    <property type="term" value="C:endoplasmic reticulum membrane"/>
    <property type="evidence" value="ECO:0007669"/>
    <property type="project" value="UniProtKB-SubCell"/>
</dbReference>
<dbReference type="Pfam" id="PF03134">
    <property type="entry name" value="TB2_DP1_HVA22"/>
    <property type="match status" value="1"/>
</dbReference>
<dbReference type="GO" id="GO:0008017">
    <property type="term" value="F:microtubule binding"/>
    <property type="evidence" value="ECO:0007669"/>
    <property type="project" value="TreeGrafter"/>
</dbReference>
<sequence length="274" mass="30749">MLREKITAGGFRLMVCHGAAAFLRLMQCIDLSQTAEGSLGGHQLNLTSPVKLVRWMMYWIVFALFTVVETVTDLTIAWFPLYYEIKVAFVIWLLSPYTRGASVIYRKALHPLLSSKEREIDDYIIQAKERSYESMVNLGKQGLTIAATAAVSAAVKGQGAITEKLRSFSMHDLTQIPHDDAYSSYSSNPARRAIMDQPDGAEYYHGDDDDRSDDEGKAVYSEDEAVSHHGLRRSQSVKITRSRLRRDAARYGSLKIKGKKRPAVNAMTYSNVDN</sequence>